<dbReference type="AlphaFoldDB" id="A0A523XFI0"/>
<sequence>MELSHSKVQMYLSCPQRYKFHYVDRLPEKPHANLEFGKLIHEVLDFLHNPRNMKTLALEELMEEFEKRWSKLPETEGMADYKPLGIKMLKDYYQVHVPLEEKVLAVEQRFRLPLENHTLVGVLDRVSRSKDGTILITDYKTSKTLPTQPEVDKDPQMTIYHHFAHDLYPGRPILMRLHFLKFDFLFETKPTDEAWTAAKKRVLGAASAIESGQFDPTPGGLCKYCDYMNLCPAMKHLLRGEDEQTEVFDGVDIKDTVREYIRLKEIVRTSNAQVDELATKIKGYMGVEGYTRLFVDNIVMSQVKTRRPKWDEERLTEVLNNLGLVEEVQGVREDMVNKLLDSDAISAEQKRELESCRQIRFSYSLRYKFKGEDEA</sequence>
<dbReference type="InterPro" id="IPR038726">
    <property type="entry name" value="PDDEXK_AddAB-type"/>
</dbReference>
<dbReference type="InterPro" id="IPR011335">
    <property type="entry name" value="Restrct_endonuc-II-like"/>
</dbReference>
<gene>
    <name evidence="2" type="ORF">E3J38_09135</name>
</gene>
<dbReference type="Gene3D" id="3.90.320.10">
    <property type="match status" value="1"/>
</dbReference>
<feature type="domain" description="PD-(D/E)XK endonuclease-like" evidence="1">
    <location>
        <begin position="2"/>
        <end position="232"/>
    </location>
</feature>
<accession>A0A523XFI0</accession>
<evidence type="ECO:0000313" key="3">
    <source>
        <dbReference type="Proteomes" id="UP000315534"/>
    </source>
</evidence>
<protein>
    <submittedName>
        <fullName evidence="2">PD-(D/E)XK nuclease family protein</fullName>
    </submittedName>
</protein>
<evidence type="ECO:0000259" key="1">
    <source>
        <dbReference type="Pfam" id="PF12705"/>
    </source>
</evidence>
<evidence type="ECO:0000313" key="2">
    <source>
        <dbReference type="EMBL" id="TET78005.1"/>
    </source>
</evidence>
<dbReference type="SUPFAM" id="SSF52980">
    <property type="entry name" value="Restriction endonuclease-like"/>
    <property type="match status" value="1"/>
</dbReference>
<name>A0A523XFI0_UNCT6</name>
<proteinExistence type="predicted"/>
<comment type="caution">
    <text evidence="2">The sequence shown here is derived from an EMBL/GenBank/DDBJ whole genome shotgun (WGS) entry which is preliminary data.</text>
</comment>
<dbReference type="Pfam" id="PF12705">
    <property type="entry name" value="PDDEXK_1"/>
    <property type="match status" value="1"/>
</dbReference>
<organism evidence="2 3">
    <name type="scientific">candidate division TA06 bacterium</name>
    <dbReference type="NCBI Taxonomy" id="2250710"/>
    <lineage>
        <taxon>Bacteria</taxon>
        <taxon>Bacteria division TA06</taxon>
    </lineage>
</organism>
<reference evidence="2 3" key="1">
    <citation type="submission" date="2019-03" db="EMBL/GenBank/DDBJ databases">
        <title>Metabolic potential of uncultured bacteria and archaea associated with petroleum seepage in deep-sea sediments.</title>
        <authorList>
            <person name="Dong X."/>
            <person name="Hubert C."/>
        </authorList>
    </citation>
    <scope>NUCLEOTIDE SEQUENCE [LARGE SCALE GENOMIC DNA]</scope>
    <source>
        <strain evidence="2">E29_bin36</strain>
    </source>
</reference>
<dbReference type="Proteomes" id="UP000315534">
    <property type="component" value="Unassembled WGS sequence"/>
</dbReference>
<dbReference type="InterPro" id="IPR011604">
    <property type="entry name" value="PDDEXK-like_dom_sf"/>
</dbReference>
<dbReference type="EMBL" id="SOIP01000525">
    <property type="protein sequence ID" value="TET78005.1"/>
    <property type="molecule type" value="Genomic_DNA"/>
</dbReference>